<dbReference type="InterPro" id="IPR046346">
    <property type="entry name" value="Aminoacid_DH-like_N_sf"/>
</dbReference>
<sequence>MSRNRLDLGYTLLRDPHNNKGLTFTETERDSHYLRGLLPPAVATQELQEKKLMQNIRSYNVPLHKYVAMLELEASH</sequence>
<dbReference type="PANTHER" id="PTHR23406">
    <property type="entry name" value="MALIC ENZYME-RELATED"/>
    <property type="match status" value="1"/>
</dbReference>
<proteinExistence type="predicted"/>
<evidence type="ECO:0000313" key="2">
    <source>
        <dbReference type="Proteomes" id="UP001229421"/>
    </source>
</evidence>
<comment type="caution">
    <text evidence="1">The sequence shown here is derived from an EMBL/GenBank/DDBJ whole genome shotgun (WGS) entry which is preliminary data.</text>
</comment>
<dbReference type="EMBL" id="JAUHHV010000009">
    <property type="protein sequence ID" value="KAK1412934.1"/>
    <property type="molecule type" value="Genomic_DNA"/>
</dbReference>
<dbReference type="GO" id="GO:0006108">
    <property type="term" value="P:malate metabolic process"/>
    <property type="evidence" value="ECO:0007669"/>
    <property type="project" value="TreeGrafter"/>
</dbReference>
<dbReference type="SUPFAM" id="SSF53223">
    <property type="entry name" value="Aminoacid dehydrogenase-like, N-terminal domain"/>
    <property type="match status" value="1"/>
</dbReference>
<keyword evidence="2" id="KW-1185">Reference proteome</keyword>
<dbReference type="PANTHER" id="PTHR23406:SF89">
    <property type="entry name" value="NADP-DEPENDENT MALIC ENZYME 1"/>
    <property type="match status" value="1"/>
</dbReference>
<name>A0AAD8JZR3_TARER</name>
<gene>
    <name evidence="1" type="ORF">QVD17_34554</name>
</gene>
<dbReference type="AlphaFoldDB" id="A0AAD8JZR3"/>
<dbReference type="GO" id="GO:0004473">
    <property type="term" value="F:malate dehydrogenase (decarboxylating) (NADP+) activity"/>
    <property type="evidence" value="ECO:0007669"/>
    <property type="project" value="TreeGrafter"/>
</dbReference>
<protein>
    <submittedName>
        <fullName evidence="1">Uncharacterized protein</fullName>
    </submittedName>
</protein>
<dbReference type="GO" id="GO:0009507">
    <property type="term" value="C:chloroplast"/>
    <property type="evidence" value="ECO:0007669"/>
    <property type="project" value="TreeGrafter"/>
</dbReference>
<evidence type="ECO:0000313" key="1">
    <source>
        <dbReference type="EMBL" id="KAK1412934.1"/>
    </source>
</evidence>
<organism evidence="1 2">
    <name type="scientific">Tagetes erecta</name>
    <name type="common">African marigold</name>
    <dbReference type="NCBI Taxonomy" id="13708"/>
    <lineage>
        <taxon>Eukaryota</taxon>
        <taxon>Viridiplantae</taxon>
        <taxon>Streptophyta</taxon>
        <taxon>Embryophyta</taxon>
        <taxon>Tracheophyta</taxon>
        <taxon>Spermatophyta</taxon>
        <taxon>Magnoliopsida</taxon>
        <taxon>eudicotyledons</taxon>
        <taxon>Gunneridae</taxon>
        <taxon>Pentapetalae</taxon>
        <taxon>asterids</taxon>
        <taxon>campanulids</taxon>
        <taxon>Asterales</taxon>
        <taxon>Asteraceae</taxon>
        <taxon>Asteroideae</taxon>
        <taxon>Heliantheae alliance</taxon>
        <taxon>Tageteae</taxon>
        <taxon>Tagetes</taxon>
    </lineage>
</organism>
<reference evidence="1" key="1">
    <citation type="journal article" date="2023" name="bioRxiv">
        <title>Improved chromosome-level genome assembly for marigold (Tagetes erecta).</title>
        <authorList>
            <person name="Jiang F."/>
            <person name="Yuan L."/>
            <person name="Wang S."/>
            <person name="Wang H."/>
            <person name="Xu D."/>
            <person name="Wang A."/>
            <person name="Fan W."/>
        </authorList>
    </citation>
    <scope>NUCLEOTIDE SEQUENCE</scope>
    <source>
        <strain evidence="1">WSJ</strain>
        <tissue evidence="1">Leaf</tissue>
    </source>
</reference>
<dbReference type="Proteomes" id="UP001229421">
    <property type="component" value="Unassembled WGS sequence"/>
</dbReference>
<accession>A0AAD8JZR3</accession>
<dbReference type="Gene3D" id="1.20.1370.30">
    <property type="match status" value="1"/>
</dbReference>